<dbReference type="EMBL" id="UINC01138926">
    <property type="protein sequence ID" value="SVD25172.1"/>
    <property type="molecule type" value="Genomic_DNA"/>
</dbReference>
<proteinExistence type="predicted"/>
<dbReference type="InterPro" id="IPR011050">
    <property type="entry name" value="Pectin_lyase_fold/virulence"/>
</dbReference>
<dbReference type="PROSITE" id="PS51257">
    <property type="entry name" value="PROKAR_LIPOPROTEIN"/>
    <property type="match status" value="1"/>
</dbReference>
<evidence type="ECO:0000313" key="1">
    <source>
        <dbReference type="EMBL" id="SVD25172.1"/>
    </source>
</evidence>
<accession>A0A382TTV7</accession>
<name>A0A382TTV7_9ZZZZ</name>
<dbReference type="AlphaFoldDB" id="A0A382TTV7"/>
<feature type="non-terminal residue" evidence="1">
    <location>
        <position position="202"/>
    </location>
</feature>
<protein>
    <recommendedName>
        <fullName evidence="2">Right handed beta helix domain-containing protein</fullName>
    </recommendedName>
</protein>
<dbReference type="InterPro" id="IPR012334">
    <property type="entry name" value="Pectin_lyas_fold"/>
</dbReference>
<sequence>MKTPFVNLLLSLILACATGHAATQVVQNGQSLQAALTNAASGDVLLLENGFYNEDCVVANKAITIKSLSANINLVQLRSITVNNAPGPSSFFHLRLSADFNATGSAVVTIQGCTVDGSVSVNQGGLTLRNCTVDGDVTVDDAADGDLKAFHTNVGGSMSVTKGGLTLLKCTVDVDVTVADTLGAANRELETIVLQSTIVERF</sequence>
<gene>
    <name evidence="1" type="ORF">METZ01_LOCUS378026</name>
</gene>
<dbReference type="SUPFAM" id="SSF51126">
    <property type="entry name" value="Pectin lyase-like"/>
    <property type="match status" value="1"/>
</dbReference>
<evidence type="ECO:0008006" key="2">
    <source>
        <dbReference type="Google" id="ProtNLM"/>
    </source>
</evidence>
<organism evidence="1">
    <name type="scientific">marine metagenome</name>
    <dbReference type="NCBI Taxonomy" id="408172"/>
    <lineage>
        <taxon>unclassified sequences</taxon>
        <taxon>metagenomes</taxon>
        <taxon>ecological metagenomes</taxon>
    </lineage>
</organism>
<reference evidence="1" key="1">
    <citation type="submission" date="2018-05" db="EMBL/GenBank/DDBJ databases">
        <authorList>
            <person name="Lanie J.A."/>
            <person name="Ng W.-L."/>
            <person name="Kazmierczak K.M."/>
            <person name="Andrzejewski T.M."/>
            <person name="Davidsen T.M."/>
            <person name="Wayne K.J."/>
            <person name="Tettelin H."/>
            <person name="Glass J.I."/>
            <person name="Rusch D."/>
            <person name="Podicherti R."/>
            <person name="Tsui H.-C.T."/>
            <person name="Winkler M.E."/>
        </authorList>
    </citation>
    <scope>NUCLEOTIDE SEQUENCE</scope>
</reference>
<dbReference type="Gene3D" id="2.160.20.10">
    <property type="entry name" value="Single-stranded right-handed beta-helix, Pectin lyase-like"/>
    <property type="match status" value="1"/>
</dbReference>